<evidence type="ECO:0000313" key="3">
    <source>
        <dbReference type="Proteomes" id="UP000770661"/>
    </source>
</evidence>
<proteinExistence type="predicted"/>
<protein>
    <submittedName>
        <fullName evidence="2">Uncharacterized protein</fullName>
    </submittedName>
</protein>
<dbReference type="EMBL" id="JACEEZ010019258">
    <property type="protein sequence ID" value="KAG0715880.1"/>
    <property type="molecule type" value="Genomic_DNA"/>
</dbReference>
<dbReference type="Proteomes" id="UP000770661">
    <property type="component" value="Unassembled WGS sequence"/>
</dbReference>
<keyword evidence="3" id="KW-1185">Reference proteome</keyword>
<comment type="caution">
    <text evidence="2">The sequence shown here is derived from an EMBL/GenBank/DDBJ whole genome shotgun (WGS) entry which is preliminary data.</text>
</comment>
<dbReference type="OrthoDB" id="6158468at2759"/>
<evidence type="ECO:0000313" key="2">
    <source>
        <dbReference type="EMBL" id="KAG0715880.1"/>
    </source>
</evidence>
<feature type="region of interest" description="Disordered" evidence="1">
    <location>
        <begin position="112"/>
        <end position="137"/>
    </location>
</feature>
<sequence>MAKAYKVVDPLQPGTSTQGLETDWSKCVLCQEDTSEMLHCPAESTRATQGAGYKTIAELLVGFDRIGCLPTSINLSRLDDGNGIEETLQRHKAKWHDSCRLLYNRTKLQCTEKRKKPPEDAADDSADSSKKFTRKSAGKKSASAETCFFCDKPAPEGESLTRKASTFGLDINVRKAAMKLQDKSLLAKLSAGDLIAQEARYHLPCLLSLYNRARETKTYVESGVDKMNHGLAFAELGCEHSEERHVQDEKPVWWFLEPNSQEDFVPVSLLALVAMVLNGPNIKAQSSSSTMPQPVLTISQLLMSNSMVRRRENQQAPCTTRHNQGRKTPLPIYLGVMVHTKTRKRELVDRLYYLGLSISYYRVLAISTELGDKICHY</sequence>
<gene>
    <name evidence="2" type="ORF">GWK47_010917</name>
</gene>
<name>A0A8J4Y6N3_CHIOP</name>
<organism evidence="2 3">
    <name type="scientific">Chionoecetes opilio</name>
    <name type="common">Atlantic snow crab</name>
    <name type="synonym">Cancer opilio</name>
    <dbReference type="NCBI Taxonomy" id="41210"/>
    <lineage>
        <taxon>Eukaryota</taxon>
        <taxon>Metazoa</taxon>
        <taxon>Ecdysozoa</taxon>
        <taxon>Arthropoda</taxon>
        <taxon>Crustacea</taxon>
        <taxon>Multicrustacea</taxon>
        <taxon>Malacostraca</taxon>
        <taxon>Eumalacostraca</taxon>
        <taxon>Eucarida</taxon>
        <taxon>Decapoda</taxon>
        <taxon>Pleocyemata</taxon>
        <taxon>Brachyura</taxon>
        <taxon>Eubrachyura</taxon>
        <taxon>Majoidea</taxon>
        <taxon>Majidae</taxon>
        <taxon>Chionoecetes</taxon>
    </lineage>
</organism>
<evidence type="ECO:0000256" key="1">
    <source>
        <dbReference type="SAM" id="MobiDB-lite"/>
    </source>
</evidence>
<accession>A0A8J4Y6N3</accession>
<dbReference type="PANTHER" id="PTHR47018">
    <property type="entry name" value="CXC DOMAIN-CONTAINING PROTEIN-RELATED"/>
    <property type="match status" value="1"/>
</dbReference>
<reference evidence="2" key="1">
    <citation type="submission" date="2020-07" db="EMBL/GenBank/DDBJ databases">
        <title>The High-quality genome of the commercially important snow crab, Chionoecetes opilio.</title>
        <authorList>
            <person name="Jeong J.-H."/>
            <person name="Ryu S."/>
        </authorList>
    </citation>
    <scope>NUCLEOTIDE SEQUENCE</scope>
    <source>
        <strain evidence="2">MADBK_172401_WGS</strain>
        <tissue evidence="2">Digestive gland</tissue>
    </source>
</reference>
<dbReference type="AlphaFoldDB" id="A0A8J4Y6N3"/>